<accession>A0A6J7IY96</accession>
<dbReference type="InterPro" id="IPR004474">
    <property type="entry name" value="LytR_CpsA_psr"/>
</dbReference>
<dbReference type="Gene3D" id="3.40.630.190">
    <property type="entry name" value="LCP protein"/>
    <property type="match status" value="1"/>
</dbReference>
<feature type="domain" description="Cell envelope-related transcriptional attenuator" evidence="1">
    <location>
        <begin position="65"/>
        <end position="213"/>
    </location>
</feature>
<proteinExistence type="predicted"/>
<dbReference type="EMBL" id="CAFBMK010000198">
    <property type="protein sequence ID" value="CAB4935710.1"/>
    <property type="molecule type" value="Genomic_DNA"/>
</dbReference>
<name>A0A6J7IY96_9ZZZZ</name>
<evidence type="ECO:0000313" key="2">
    <source>
        <dbReference type="EMBL" id="CAB4935710.1"/>
    </source>
</evidence>
<dbReference type="NCBIfam" id="TIGR00350">
    <property type="entry name" value="lytR_cpsA_psr"/>
    <property type="match status" value="1"/>
</dbReference>
<protein>
    <submittedName>
        <fullName evidence="2">Unannotated protein</fullName>
    </submittedName>
</protein>
<dbReference type="PANTHER" id="PTHR33392:SF6">
    <property type="entry name" value="POLYISOPRENYL-TEICHOIC ACID--PEPTIDOGLYCAN TEICHOIC ACID TRANSFERASE TAGU"/>
    <property type="match status" value="1"/>
</dbReference>
<sequence>MLALATPAALAGCGGGEEPVVDATPDAPGAVPAPAVDLPAPGAARTVLLAGLDRRFADGPGARTRSDTMLLLRLDPRAPATAMLSLPRDLRVRALGRPDRDKLNQAWFQGGGRRLSEIVGTAVLGTEDEPFVVDDVLSVRFGTFAKIVNALGCLYADVDRRYLVPPGAGHAEIDQPAGYARLCGEDALAYVRYRIGDSDFVREARQAHFLTEARTQIDPLAVLDGDLLPRLARLIGKDAQTREELTELVQLAIHVVGRPTARVEIDGLRDATDGSGDVLASRAALRRARDRFLDPRLPAQKTPVEERTGRPAVLPVRGRRLRTSAPASLRRDAAGARGIARRVARGAPGLAVLVPDLRPASARYDRAASRGYRIAGARGRGGWPAYRVVARTATGQAYGIQGTTWRAPPALGLASDVVRIGGRTWSVQYVGRRVHRLFWRDPDGGGVHWITNTLTDELDGAEMYALAKSLERR</sequence>
<dbReference type="Pfam" id="PF03816">
    <property type="entry name" value="LytR_cpsA_psr"/>
    <property type="match status" value="1"/>
</dbReference>
<gene>
    <name evidence="2" type="ORF">UFOPK3564_02632</name>
</gene>
<organism evidence="2">
    <name type="scientific">freshwater metagenome</name>
    <dbReference type="NCBI Taxonomy" id="449393"/>
    <lineage>
        <taxon>unclassified sequences</taxon>
        <taxon>metagenomes</taxon>
        <taxon>ecological metagenomes</taxon>
    </lineage>
</organism>
<dbReference type="PANTHER" id="PTHR33392">
    <property type="entry name" value="POLYISOPRENYL-TEICHOIC ACID--PEPTIDOGLYCAN TEICHOIC ACID TRANSFERASE TAGU"/>
    <property type="match status" value="1"/>
</dbReference>
<dbReference type="AlphaFoldDB" id="A0A6J7IY96"/>
<reference evidence="2" key="1">
    <citation type="submission" date="2020-05" db="EMBL/GenBank/DDBJ databases">
        <authorList>
            <person name="Chiriac C."/>
            <person name="Salcher M."/>
            <person name="Ghai R."/>
            <person name="Kavagutti S V."/>
        </authorList>
    </citation>
    <scope>NUCLEOTIDE SEQUENCE</scope>
</reference>
<dbReference type="InterPro" id="IPR050922">
    <property type="entry name" value="LytR/CpsA/Psr_CW_biosynth"/>
</dbReference>
<evidence type="ECO:0000259" key="1">
    <source>
        <dbReference type="Pfam" id="PF03816"/>
    </source>
</evidence>